<evidence type="ECO:0000256" key="1">
    <source>
        <dbReference type="SAM" id="Phobius"/>
    </source>
</evidence>
<accession>A0A094L277</accession>
<dbReference type="AlphaFoldDB" id="A0A094L277"/>
<comment type="caution">
    <text evidence="2">The sequence shown here is derived from an EMBL/GenBank/DDBJ whole genome shotgun (WGS) entry which is preliminary data.</text>
</comment>
<evidence type="ECO:0000313" key="2">
    <source>
        <dbReference type="EMBL" id="KFZ28733.1"/>
    </source>
</evidence>
<keyword evidence="1" id="KW-0812">Transmembrane</keyword>
<name>A0A094L277_9GAMM</name>
<evidence type="ECO:0000313" key="3">
    <source>
        <dbReference type="Proteomes" id="UP000053718"/>
    </source>
</evidence>
<keyword evidence="1" id="KW-0472">Membrane</keyword>
<feature type="transmembrane region" description="Helical" evidence="1">
    <location>
        <begin position="6"/>
        <end position="24"/>
    </location>
</feature>
<keyword evidence="3" id="KW-1185">Reference proteome</keyword>
<sequence length="239" mass="27278">MNSRAFVLFELVIALAILTTVLVFSQQWWLRHQRTQQLQNDVQAAEIMLNAIDRFWLTEQRRPNDLSELISEGYVTELWQPWAEPWQLSYNNGLLRLAIQAPSTNQARALAHQLTGADVSARDELRLHVWQPLQVVLNQRFLQRVADPAHPEYQQMETHLDLNGNAIRNVSRVDADIFNGNSVYADLAEVRQLRSDSTETIELVSDNAIIGGFNVKQLLTEFAALQQSWQQCVASGGCR</sequence>
<reference evidence="2 3" key="1">
    <citation type="submission" date="2014-06" db="EMBL/GenBank/DDBJ databases">
        <title>Draft genome sequence of Idiomarina sp. MCCC 1A10513.</title>
        <authorList>
            <person name="Du J."/>
            <person name="Lai Q."/>
            <person name="Shao Z."/>
        </authorList>
    </citation>
    <scope>NUCLEOTIDE SEQUENCE [LARGE SCALE GENOMIC DNA]</scope>
    <source>
        <strain evidence="2 3">MCCC 1A10513</strain>
    </source>
</reference>
<dbReference type="EMBL" id="JPIN01000007">
    <property type="protein sequence ID" value="KFZ28733.1"/>
    <property type="molecule type" value="Genomic_DNA"/>
</dbReference>
<dbReference type="STRING" id="1517416.IDAT_08350"/>
<dbReference type="Proteomes" id="UP000053718">
    <property type="component" value="Unassembled WGS sequence"/>
</dbReference>
<dbReference type="RefSeq" id="WP_034732672.1">
    <property type="nucleotide sequence ID" value="NZ_JPIN01000007.1"/>
</dbReference>
<gene>
    <name evidence="2" type="ORF">IDAT_08350</name>
</gene>
<dbReference type="eggNOG" id="ENOG503022B">
    <property type="taxonomic scope" value="Bacteria"/>
</dbReference>
<proteinExistence type="predicted"/>
<keyword evidence="1" id="KW-1133">Transmembrane helix</keyword>
<protein>
    <submittedName>
        <fullName evidence="2">Uncharacterized protein</fullName>
    </submittedName>
</protein>
<dbReference type="OrthoDB" id="6238200at2"/>
<organism evidence="2 3">
    <name type="scientific">Pseudidiomarina atlantica</name>
    <dbReference type="NCBI Taxonomy" id="1517416"/>
    <lineage>
        <taxon>Bacteria</taxon>
        <taxon>Pseudomonadati</taxon>
        <taxon>Pseudomonadota</taxon>
        <taxon>Gammaproteobacteria</taxon>
        <taxon>Alteromonadales</taxon>
        <taxon>Idiomarinaceae</taxon>
        <taxon>Pseudidiomarina</taxon>
    </lineage>
</organism>